<sequence>MASEQTRNENTGSVRGSLVQARTIVGDLHFHHHPRNRGPRWGAASALGLALLFGAAVLVRHGWWPVAVLLLAAGGLLEWWLISRAIRLGGPDTSPDAATSELRRQVRDQWAAERDNRGLQEPRPLRLRWRPTQRPVQVKLTAAEKGRAELRRGELLEGTDESRPAAAALLTAFRQSPRRQLVVLGERGAGKSTLALLFTLAALDDEEQPVPVLLSVAGWDPGERIEDWIARKVSEEYPAVSRPRAARLLADKQLLPVLDGLDEIPSELRGRALAALNRSAPRMVITCRSAEFQAAVTTDGVLAHAAVVEIEPIRPEDARDFFEQRDVEGARRWDRVIDAVVERPDGPLAELLSSPLMISLARRVYRRPSSRPEELVEFDTAAAARRHLLAEFLPAIYPDDRYRAKAERWLAFLAHHLVRLGDPNYEWWHLVRSVPRWVVPTIVALPVALPATLSVSLMLGELTPVHVVSSLSLGVMVGAHAGRIAPRAGAPLRHSVLTLLGGVVLDLATMIAAFCTAGLAFFLVADLAGSNAGKNAILRLSEYNSTDDGILSLYAGVVLVVGIVSYVLSADRAGIPRRSLPRLATLLPSFATGMATGLVLVLPVAVPALLDGEVDGFQEVLTAVVVLPAVFGVPVGVARWLAAPDHHEVASSPGAVLRRDRTALLVTAVAGGATMAGLVAVLPWAIGTPPDSGSELGGVVLAAGYISAVVVLFCSGGVWIPYTVARFWLAVRGRLPWRLTAFLRDAHAAGVLRQNGAAYQLRHDVLREYLAERHPGHSGAYPPPGTAVRRKTAFRCWWPGFAAVGAAASLAAFSGVLVLLLPAGTPRGTWNLGRDGVYSLYFSHFAMLGGSADVALALDWPRETTRGVDLRTGRLFELPYGYREYSSATSADGSLLATLRPGETEVLEVRETSSGSIVSAIPVGVRGGEYDYSVQFVEDGTVVAVLNSADQIVRFWDVRTARPVREVDASALIPNQAGDVYSMWASPPGPDSVLGLDTSGGGWRWNYETGEVTQAYTDPCSESWCEVLAAAEGGPVVVDRNENVIRMSNGKELHVLDVVGLANSPSEWTVSEDGRTLFTFYQDGEIRAWPLPGP</sequence>
<dbReference type="OrthoDB" id="419058at2"/>
<dbReference type="Gene3D" id="3.40.50.300">
    <property type="entry name" value="P-loop containing nucleotide triphosphate hydrolases"/>
    <property type="match status" value="1"/>
</dbReference>
<feature type="transmembrane region" description="Helical" evidence="1">
    <location>
        <begin position="622"/>
        <end position="642"/>
    </location>
</feature>
<keyword evidence="1" id="KW-1133">Transmembrane helix</keyword>
<proteinExistence type="predicted"/>
<dbReference type="InterPro" id="IPR011044">
    <property type="entry name" value="Quino_amine_DH_bsu"/>
</dbReference>
<dbReference type="Proteomes" id="UP000323946">
    <property type="component" value="Unassembled WGS sequence"/>
</dbReference>
<dbReference type="SUPFAM" id="SSF50969">
    <property type="entry name" value="YVTN repeat-like/Quinoprotein amine dehydrogenase"/>
    <property type="match status" value="1"/>
</dbReference>
<gene>
    <name evidence="3" type="ORF">F1721_18380</name>
</gene>
<dbReference type="EMBL" id="VWPH01000008">
    <property type="protein sequence ID" value="KAA5831808.1"/>
    <property type="molecule type" value="Genomic_DNA"/>
</dbReference>
<feature type="domain" description="NACHT" evidence="2">
    <location>
        <begin position="179"/>
        <end position="324"/>
    </location>
</feature>
<keyword evidence="1" id="KW-0812">Transmembrane</keyword>
<reference evidence="3 4" key="1">
    <citation type="submission" date="2019-09" db="EMBL/GenBank/DDBJ databases">
        <title>Draft genome sequence of the thermophilic Saccharopolyspora hirsuta VKM Ac-666T.</title>
        <authorList>
            <person name="Lobastova T.G."/>
            <person name="Fokina V."/>
            <person name="Bragin E.Y."/>
            <person name="Shtratnikova V.Y."/>
            <person name="Starodumova I.P."/>
            <person name="Tarlachkov S.V."/>
            <person name="Donova M.V."/>
        </authorList>
    </citation>
    <scope>NUCLEOTIDE SEQUENCE [LARGE SCALE GENOMIC DNA]</scope>
    <source>
        <strain evidence="3 4">VKM Ac-666</strain>
    </source>
</reference>
<feature type="transmembrane region" description="Helical" evidence="1">
    <location>
        <begin position="41"/>
        <end position="58"/>
    </location>
</feature>
<dbReference type="InterPro" id="IPR027417">
    <property type="entry name" value="P-loop_NTPase"/>
</dbReference>
<dbReference type="RefSeq" id="WP_150067952.1">
    <property type="nucleotide sequence ID" value="NZ_JBEPDJ010000001.1"/>
</dbReference>
<name>A0A5M7BUH5_SACHI</name>
<feature type="transmembrane region" description="Helical" evidence="1">
    <location>
        <begin position="497"/>
        <end position="525"/>
    </location>
</feature>
<feature type="transmembrane region" description="Helical" evidence="1">
    <location>
        <begin position="465"/>
        <end position="485"/>
    </location>
</feature>
<dbReference type="AlphaFoldDB" id="A0A5M7BUH5"/>
<organism evidence="3 4">
    <name type="scientific">Saccharopolyspora hirsuta</name>
    <dbReference type="NCBI Taxonomy" id="1837"/>
    <lineage>
        <taxon>Bacteria</taxon>
        <taxon>Bacillati</taxon>
        <taxon>Actinomycetota</taxon>
        <taxon>Actinomycetes</taxon>
        <taxon>Pseudonocardiales</taxon>
        <taxon>Pseudonocardiaceae</taxon>
        <taxon>Saccharopolyspora</taxon>
    </lineage>
</organism>
<keyword evidence="4" id="KW-1185">Reference proteome</keyword>
<dbReference type="Pfam" id="PF05729">
    <property type="entry name" value="NACHT"/>
    <property type="match status" value="1"/>
</dbReference>
<accession>A0A5M7BUH5</accession>
<feature type="transmembrane region" description="Helical" evidence="1">
    <location>
        <begin position="590"/>
        <end position="610"/>
    </location>
</feature>
<feature type="transmembrane region" description="Helical" evidence="1">
    <location>
        <begin position="64"/>
        <end position="82"/>
    </location>
</feature>
<evidence type="ECO:0000313" key="3">
    <source>
        <dbReference type="EMBL" id="KAA5831808.1"/>
    </source>
</evidence>
<feature type="transmembrane region" description="Helical" evidence="1">
    <location>
        <begin position="437"/>
        <end position="459"/>
    </location>
</feature>
<feature type="transmembrane region" description="Helical" evidence="1">
    <location>
        <begin position="698"/>
        <end position="722"/>
    </location>
</feature>
<evidence type="ECO:0000313" key="4">
    <source>
        <dbReference type="Proteomes" id="UP000323946"/>
    </source>
</evidence>
<dbReference type="SMR" id="A0A5M7BUH5"/>
<keyword evidence="1" id="KW-0472">Membrane</keyword>
<dbReference type="Gene3D" id="2.130.10.10">
    <property type="entry name" value="YVTN repeat-like/Quinoprotein amine dehydrogenase"/>
    <property type="match status" value="1"/>
</dbReference>
<dbReference type="InterPro" id="IPR015943">
    <property type="entry name" value="WD40/YVTN_repeat-like_dom_sf"/>
</dbReference>
<feature type="transmembrane region" description="Helical" evidence="1">
    <location>
        <begin position="663"/>
        <end position="686"/>
    </location>
</feature>
<feature type="transmembrane region" description="Helical" evidence="1">
    <location>
        <begin position="797"/>
        <end position="821"/>
    </location>
</feature>
<dbReference type="InterPro" id="IPR007111">
    <property type="entry name" value="NACHT_NTPase"/>
</dbReference>
<protein>
    <submittedName>
        <fullName evidence="3">NACHT domain-containing protein</fullName>
    </submittedName>
</protein>
<feature type="transmembrane region" description="Helical" evidence="1">
    <location>
        <begin position="549"/>
        <end position="569"/>
    </location>
</feature>
<comment type="caution">
    <text evidence="3">The sequence shown here is derived from an EMBL/GenBank/DDBJ whole genome shotgun (WGS) entry which is preliminary data.</text>
</comment>
<evidence type="ECO:0000259" key="2">
    <source>
        <dbReference type="Pfam" id="PF05729"/>
    </source>
</evidence>
<dbReference type="SUPFAM" id="SSF52540">
    <property type="entry name" value="P-loop containing nucleoside triphosphate hydrolases"/>
    <property type="match status" value="1"/>
</dbReference>
<evidence type="ECO:0000256" key="1">
    <source>
        <dbReference type="SAM" id="Phobius"/>
    </source>
</evidence>